<sequence length="58" mass="6747">MMVFMLKWKYLNRPSATICGDKIHVINRDKKGKSYSYFLHAPPSSDKPITPEQTPHIE</sequence>
<comment type="caution">
    <text evidence="1">The sequence shown here is derived from an EMBL/GenBank/DDBJ whole genome shotgun (WGS) entry which is preliminary data.</text>
</comment>
<keyword evidence="2" id="KW-1185">Reference proteome</keyword>
<feature type="non-terminal residue" evidence="1">
    <location>
        <position position="1"/>
    </location>
</feature>
<dbReference type="Proteomes" id="UP001174909">
    <property type="component" value="Unassembled WGS sequence"/>
</dbReference>
<reference evidence="1" key="1">
    <citation type="submission" date="2023-03" db="EMBL/GenBank/DDBJ databases">
        <authorList>
            <person name="Steffen K."/>
            <person name="Cardenas P."/>
        </authorList>
    </citation>
    <scope>NUCLEOTIDE SEQUENCE</scope>
</reference>
<gene>
    <name evidence="1" type="ORF">GBAR_LOCUS17863</name>
</gene>
<evidence type="ECO:0000313" key="1">
    <source>
        <dbReference type="EMBL" id="CAI8031476.1"/>
    </source>
</evidence>
<name>A0AA35SMS1_GEOBA</name>
<accession>A0AA35SMS1</accession>
<dbReference type="AlphaFoldDB" id="A0AA35SMS1"/>
<dbReference type="EMBL" id="CASHTH010002539">
    <property type="protein sequence ID" value="CAI8031476.1"/>
    <property type="molecule type" value="Genomic_DNA"/>
</dbReference>
<organism evidence="1 2">
    <name type="scientific">Geodia barretti</name>
    <name type="common">Barrett's horny sponge</name>
    <dbReference type="NCBI Taxonomy" id="519541"/>
    <lineage>
        <taxon>Eukaryota</taxon>
        <taxon>Metazoa</taxon>
        <taxon>Porifera</taxon>
        <taxon>Demospongiae</taxon>
        <taxon>Heteroscleromorpha</taxon>
        <taxon>Tetractinellida</taxon>
        <taxon>Astrophorina</taxon>
        <taxon>Geodiidae</taxon>
        <taxon>Geodia</taxon>
    </lineage>
</organism>
<evidence type="ECO:0000313" key="2">
    <source>
        <dbReference type="Proteomes" id="UP001174909"/>
    </source>
</evidence>
<proteinExistence type="predicted"/>
<protein>
    <submittedName>
        <fullName evidence="1">Uncharacterized protein</fullName>
    </submittedName>
</protein>